<reference evidence="1" key="1">
    <citation type="submission" date="2020-11" db="EMBL/GenBank/DDBJ databases">
        <title>Isolation and identification of active actinomycetes.</title>
        <authorList>
            <person name="Sun X."/>
        </authorList>
    </citation>
    <scope>NUCLEOTIDE SEQUENCE</scope>
    <source>
        <strain evidence="1">NEAU-A11</strain>
    </source>
</reference>
<dbReference type="SUPFAM" id="SSF159238">
    <property type="entry name" value="SO1590-like"/>
    <property type="match status" value="1"/>
</dbReference>
<dbReference type="Proteomes" id="UP000598146">
    <property type="component" value="Unassembled WGS sequence"/>
</dbReference>
<evidence type="ECO:0000313" key="2">
    <source>
        <dbReference type="Proteomes" id="UP000598146"/>
    </source>
</evidence>
<proteinExistence type="predicted"/>
<accession>A0A931C6U1</accession>
<dbReference type="Gene3D" id="2.40.350.10">
    <property type="entry name" value="SO1590-like"/>
    <property type="match status" value="1"/>
</dbReference>
<dbReference type="EMBL" id="JADQTO010000003">
    <property type="protein sequence ID" value="MBG0561518.1"/>
    <property type="molecule type" value="Genomic_DNA"/>
</dbReference>
<name>A0A931C6U1_9ACTN</name>
<dbReference type="AlphaFoldDB" id="A0A931C6U1"/>
<sequence>MPTLETKLEIKSWDEKPYRESPDGTKWTRAEVVLAGAGPLTEGTFESLMYYHAGGTSTYVTLMSLTGTLDGRQGTVILAGEGTFDGTTARGESRVIDATGGLAGLTGTATSASTHADYPYMPIALTYEIG</sequence>
<evidence type="ECO:0000313" key="1">
    <source>
        <dbReference type="EMBL" id="MBG0561518.1"/>
    </source>
</evidence>
<dbReference type="InterPro" id="IPR021607">
    <property type="entry name" value="DUF3224"/>
</dbReference>
<dbReference type="RefSeq" id="WP_196413302.1">
    <property type="nucleotide sequence ID" value="NZ_JADQTO010000003.1"/>
</dbReference>
<dbReference type="Pfam" id="PF11528">
    <property type="entry name" value="DUF3224"/>
    <property type="match status" value="1"/>
</dbReference>
<comment type="caution">
    <text evidence="1">The sequence shown here is derived from an EMBL/GenBank/DDBJ whole genome shotgun (WGS) entry which is preliminary data.</text>
</comment>
<protein>
    <submittedName>
        <fullName evidence="1">DUF3224 domain-containing protein</fullName>
    </submittedName>
</protein>
<gene>
    <name evidence="1" type="ORF">I4J89_08590</name>
</gene>
<organism evidence="1 2">
    <name type="scientific">Actinoplanes aureus</name>
    <dbReference type="NCBI Taxonomy" id="2792083"/>
    <lineage>
        <taxon>Bacteria</taxon>
        <taxon>Bacillati</taxon>
        <taxon>Actinomycetota</taxon>
        <taxon>Actinomycetes</taxon>
        <taxon>Micromonosporales</taxon>
        <taxon>Micromonosporaceae</taxon>
        <taxon>Actinoplanes</taxon>
    </lineage>
</organism>
<keyword evidence="2" id="KW-1185">Reference proteome</keyword>
<dbReference type="InterPro" id="IPR023159">
    <property type="entry name" value="SO1590-like_sf"/>
</dbReference>